<dbReference type="GO" id="GO:0005829">
    <property type="term" value="C:cytosol"/>
    <property type="evidence" value="ECO:0007669"/>
    <property type="project" value="TreeGrafter"/>
</dbReference>
<dbReference type="Gene3D" id="3.10.20.80">
    <property type="entry name" value="Translation initiation factor 3 (IF-3), N-terminal domain"/>
    <property type="match status" value="1"/>
</dbReference>
<evidence type="ECO:0000256" key="1">
    <source>
        <dbReference type="ARBA" id="ARBA00005439"/>
    </source>
</evidence>
<protein>
    <recommendedName>
        <fullName evidence="4 5">Translation initiation factor IF-3</fullName>
    </recommendedName>
</protein>
<accession>A0A1B1AG69</accession>
<dbReference type="Gene3D" id="3.30.110.10">
    <property type="entry name" value="Translation initiation factor 3 (IF-3), C-terminal domain"/>
    <property type="match status" value="1"/>
</dbReference>
<dbReference type="STRING" id="1759059.ATE48_06185"/>
<evidence type="ECO:0000259" key="7">
    <source>
        <dbReference type="Pfam" id="PF00707"/>
    </source>
</evidence>
<dbReference type="AlphaFoldDB" id="A0A1B1AG69"/>
<dbReference type="GO" id="GO:0043022">
    <property type="term" value="F:ribosome binding"/>
    <property type="evidence" value="ECO:0007669"/>
    <property type="project" value="TreeGrafter"/>
</dbReference>
<dbReference type="GO" id="GO:0003743">
    <property type="term" value="F:translation initiation factor activity"/>
    <property type="evidence" value="ECO:0007669"/>
    <property type="project" value="UniProtKB-UniRule"/>
</dbReference>
<dbReference type="GO" id="GO:0032790">
    <property type="term" value="P:ribosome disassembly"/>
    <property type="evidence" value="ECO:0007669"/>
    <property type="project" value="TreeGrafter"/>
</dbReference>
<evidence type="ECO:0000259" key="8">
    <source>
        <dbReference type="Pfam" id="PF05198"/>
    </source>
</evidence>
<evidence type="ECO:0000256" key="4">
    <source>
        <dbReference type="HAMAP-Rule" id="MF_00080"/>
    </source>
</evidence>
<dbReference type="NCBIfam" id="TIGR00168">
    <property type="entry name" value="infC"/>
    <property type="match status" value="1"/>
</dbReference>
<dbReference type="SUPFAM" id="SSF55200">
    <property type="entry name" value="Translation initiation factor IF3, C-terminal domain"/>
    <property type="match status" value="1"/>
</dbReference>
<dbReference type="InterPro" id="IPR001288">
    <property type="entry name" value="Translation_initiation_fac_3"/>
</dbReference>
<dbReference type="InterPro" id="IPR019813">
    <property type="entry name" value="Translation_initiation_fac3_CS"/>
</dbReference>
<reference evidence="9 10" key="1">
    <citation type="submission" date="2015-11" db="EMBL/GenBank/DDBJ databases">
        <title>Whole-Genome Sequence of Candidatus Oderbacter manganicum from the National Park Lower Oder Valley, Germany.</title>
        <authorList>
            <person name="Braun B."/>
            <person name="Liere K."/>
            <person name="Szewzyk U."/>
        </authorList>
    </citation>
    <scope>NUCLEOTIDE SEQUENCE [LARGE SCALE GENOMIC DNA]</scope>
    <source>
        <strain evidence="9 10">OTSz_A_272</strain>
    </source>
</reference>
<sequence>MNEDIRGTPRVLLIDADGEKQGEMPISAALDAAREAGLDLVEVAPNSVPPVCKILDYGKFRFEEQKKKAETRKKAKRVELKEIKVRPNIDDHDYEVKMKAIHRFFEEGDKVKVTLRFRGREMQHTNLGMDLLERMRQELDGIAKVEHEPRFEGRQVVMVMAPRA</sequence>
<dbReference type="InterPro" id="IPR019814">
    <property type="entry name" value="Translation_initiation_fac_3_N"/>
</dbReference>
<dbReference type="PANTHER" id="PTHR10938:SF0">
    <property type="entry name" value="TRANSLATION INITIATION FACTOR IF-3, MITOCHONDRIAL"/>
    <property type="match status" value="1"/>
</dbReference>
<comment type="subcellular location">
    <subcellularLocation>
        <location evidence="4 6">Cytoplasm</location>
    </subcellularLocation>
</comment>
<name>A0A1B1AG69_9PROT</name>
<evidence type="ECO:0000256" key="2">
    <source>
        <dbReference type="ARBA" id="ARBA00022540"/>
    </source>
</evidence>
<dbReference type="Pfam" id="PF05198">
    <property type="entry name" value="IF3_N"/>
    <property type="match status" value="1"/>
</dbReference>
<evidence type="ECO:0000256" key="3">
    <source>
        <dbReference type="ARBA" id="ARBA00022917"/>
    </source>
</evidence>
<organism evidence="9 10">
    <name type="scientific">Candidatus Viadribacter manganicus</name>
    <dbReference type="NCBI Taxonomy" id="1759059"/>
    <lineage>
        <taxon>Bacteria</taxon>
        <taxon>Pseudomonadati</taxon>
        <taxon>Pseudomonadota</taxon>
        <taxon>Alphaproteobacteria</taxon>
        <taxon>Hyphomonadales</taxon>
        <taxon>Hyphomonadaceae</taxon>
        <taxon>Candidatus Viadribacter</taxon>
    </lineage>
</organism>
<keyword evidence="10" id="KW-1185">Reference proteome</keyword>
<evidence type="ECO:0000256" key="5">
    <source>
        <dbReference type="NCBIfam" id="TIGR00168"/>
    </source>
</evidence>
<proteinExistence type="inferred from homology"/>
<gene>
    <name evidence="4" type="primary">infC</name>
    <name evidence="9" type="ORF">ATE48_06185</name>
</gene>
<evidence type="ECO:0000256" key="6">
    <source>
        <dbReference type="RuleBase" id="RU000646"/>
    </source>
</evidence>
<dbReference type="InterPro" id="IPR036787">
    <property type="entry name" value="T_IF-3_N_sf"/>
</dbReference>
<dbReference type="InParanoid" id="A0A1B1AG69"/>
<comment type="function">
    <text evidence="4 6">IF-3 binds to the 30S ribosomal subunit and shifts the equilibrium between 70S ribosomes and their 50S and 30S subunits in favor of the free subunits, thus enhancing the availability of 30S subunits on which protein synthesis initiation begins.</text>
</comment>
<dbReference type="Proteomes" id="UP000092498">
    <property type="component" value="Chromosome"/>
</dbReference>
<keyword evidence="3 4" id="KW-0648">Protein biosynthesis</keyword>
<keyword evidence="2 4" id="KW-0396">Initiation factor</keyword>
<dbReference type="EMBL" id="CP013244">
    <property type="protein sequence ID" value="ANP45535.1"/>
    <property type="molecule type" value="Genomic_DNA"/>
</dbReference>
<dbReference type="Pfam" id="PF00707">
    <property type="entry name" value="IF3_C"/>
    <property type="match status" value="1"/>
</dbReference>
<evidence type="ECO:0000313" key="10">
    <source>
        <dbReference type="Proteomes" id="UP000092498"/>
    </source>
</evidence>
<comment type="similarity">
    <text evidence="1 4 6">Belongs to the IF-3 family.</text>
</comment>
<dbReference type="SUPFAM" id="SSF54364">
    <property type="entry name" value="Translation initiation factor IF3, N-terminal domain"/>
    <property type="match status" value="1"/>
</dbReference>
<feature type="domain" description="Translation initiation factor 3 C-terminal" evidence="7">
    <location>
        <begin position="78"/>
        <end position="162"/>
    </location>
</feature>
<dbReference type="PANTHER" id="PTHR10938">
    <property type="entry name" value="TRANSLATION INITIATION FACTOR IF-3"/>
    <property type="match status" value="1"/>
</dbReference>
<dbReference type="InterPro" id="IPR036788">
    <property type="entry name" value="T_IF-3_C_sf"/>
</dbReference>
<feature type="domain" description="Translation initiation factor 3 N-terminal" evidence="8">
    <location>
        <begin position="1"/>
        <end position="70"/>
    </location>
</feature>
<comment type="subunit">
    <text evidence="4 6">Monomer.</text>
</comment>
<dbReference type="HAMAP" id="MF_00080">
    <property type="entry name" value="IF_3"/>
    <property type="match status" value="1"/>
</dbReference>
<dbReference type="FunCoup" id="A0A1B1AG69">
    <property type="interactions" value="539"/>
</dbReference>
<dbReference type="PROSITE" id="PS00938">
    <property type="entry name" value="IF3"/>
    <property type="match status" value="1"/>
</dbReference>
<dbReference type="FunFam" id="3.30.110.10:FF:000001">
    <property type="entry name" value="Translation initiation factor IF-3"/>
    <property type="match status" value="1"/>
</dbReference>
<dbReference type="KEGG" id="cbot:ATE48_06185"/>
<keyword evidence="4" id="KW-0963">Cytoplasm</keyword>
<evidence type="ECO:0000313" key="9">
    <source>
        <dbReference type="EMBL" id="ANP45535.1"/>
    </source>
</evidence>
<dbReference type="GO" id="GO:0016020">
    <property type="term" value="C:membrane"/>
    <property type="evidence" value="ECO:0007669"/>
    <property type="project" value="TreeGrafter"/>
</dbReference>
<dbReference type="InterPro" id="IPR019815">
    <property type="entry name" value="Translation_initiation_fac_3_C"/>
</dbReference>